<proteinExistence type="predicted"/>
<comment type="caution">
    <text evidence="1">The sequence shown here is derived from an EMBL/GenBank/DDBJ whole genome shotgun (WGS) entry which is preliminary data.</text>
</comment>
<protein>
    <submittedName>
        <fullName evidence="1">Uncharacterized protein</fullName>
    </submittedName>
</protein>
<gene>
    <name evidence="1" type="ORF">K460DRAFT_274033</name>
</gene>
<name>A0A9P4LCM9_9PLEO</name>
<evidence type="ECO:0000313" key="2">
    <source>
        <dbReference type="Proteomes" id="UP000800039"/>
    </source>
</evidence>
<sequence>MYDPKPWSGPGVFLNFFKLNDSSKISLDTLEKWFDEEYVPELLATGAIKFAWLYKAANPSYDKQHLAVYKVSDLALVQAGKVQEIPRSSKNGLFDGDVDASIEFDTRIFSFVQKFETSKQDEDSADIIMLALMQPAPGGEADLDSWYRDEHNQQMSEQLGWKRTTRFNLLFQHSNASKKSEELAFLAIHEFGEGNKLGKDVEPLQPISDWTKKLMSSVKAIDAAIYHKVKALGNGAGN</sequence>
<dbReference type="OrthoDB" id="2851338at2759"/>
<dbReference type="GeneID" id="63845181"/>
<evidence type="ECO:0000313" key="1">
    <source>
        <dbReference type="EMBL" id="KAF1849863.1"/>
    </source>
</evidence>
<dbReference type="AlphaFoldDB" id="A0A9P4LCM9"/>
<keyword evidence="2" id="KW-1185">Reference proteome</keyword>
<dbReference type="RefSeq" id="XP_040792426.1">
    <property type="nucleotide sequence ID" value="XM_040927928.1"/>
</dbReference>
<accession>A0A9P4LCM9</accession>
<organism evidence="1 2">
    <name type="scientific">Cucurbitaria berberidis CBS 394.84</name>
    <dbReference type="NCBI Taxonomy" id="1168544"/>
    <lineage>
        <taxon>Eukaryota</taxon>
        <taxon>Fungi</taxon>
        <taxon>Dikarya</taxon>
        <taxon>Ascomycota</taxon>
        <taxon>Pezizomycotina</taxon>
        <taxon>Dothideomycetes</taxon>
        <taxon>Pleosporomycetidae</taxon>
        <taxon>Pleosporales</taxon>
        <taxon>Pleosporineae</taxon>
        <taxon>Cucurbitariaceae</taxon>
        <taxon>Cucurbitaria</taxon>
    </lineage>
</organism>
<reference evidence="1" key="1">
    <citation type="submission" date="2020-01" db="EMBL/GenBank/DDBJ databases">
        <authorList>
            <consortium name="DOE Joint Genome Institute"/>
            <person name="Haridas S."/>
            <person name="Albert R."/>
            <person name="Binder M."/>
            <person name="Bloem J."/>
            <person name="Labutti K."/>
            <person name="Salamov A."/>
            <person name="Andreopoulos B."/>
            <person name="Baker S.E."/>
            <person name="Barry K."/>
            <person name="Bills G."/>
            <person name="Bluhm B.H."/>
            <person name="Cannon C."/>
            <person name="Castanera R."/>
            <person name="Culley D.E."/>
            <person name="Daum C."/>
            <person name="Ezra D."/>
            <person name="Gonzalez J.B."/>
            <person name="Henrissat B."/>
            <person name="Kuo A."/>
            <person name="Liang C."/>
            <person name="Lipzen A."/>
            <person name="Lutzoni F."/>
            <person name="Magnuson J."/>
            <person name="Mondo S."/>
            <person name="Nolan M."/>
            <person name="Ohm R."/>
            <person name="Pangilinan J."/>
            <person name="Park H.-J."/>
            <person name="Ramirez L."/>
            <person name="Alfaro M."/>
            <person name="Sun H."/>
            <person name="Tritt A."/>
            <person name="Yoshinaga Y."/>
            <person name="Zwiers L.-H."/>
            <person name="Turgeon B.G."/>
            <person name="Goodwin S.B."/>
            <person name="Spatafora J.W."/>
            <person name="Crous P.W."/>
            <person name="Grigoriev I.V."/>
        </authorList>
    </citation>
    <scope>NUCLEOTIDE SEQUENCE</scope>
    <source>
        <strain evidence="1">CBS 394.84</strain>
    </source>
</reference>
<dbReference type="EMBL" id="ML976614">
    <property type="protein sequence ID" value="KAF1849863.1"/>
    <property type="molecule type" value="Genomic_DNA"/>
</dbReference>
<dbReference type="Proteomes" id="UP000800039">
    <property type="component" value="Unassembled WGS sequence"/>
</dbReference>